<evidence type="ECO:0000259" key="1">
    <source>
        <dbReference type="PROSITE" id="PS50846"/>
    </source>
</evidence>
<dbReference type="Gene3D" id="3.30.70.100">
    <property type="match status" value="1"/>
</dbReference>
<organism evidence="2 3">
    <name type="scientific">Fulvitalea axinellae</name>
    <dbReference type="NCBI Taxonomy" id="1182444"/>
    <lineage>
        <taxon>Bacteria</taxon>
        <taxon>Pseudomonadati</taxon>
        <taxon>Bacteroidota</taxon>
        <taxon>Cytophagia</taxon>
        <taxon>Cytophagales</taxon>
        <taxon>Persicobacteraceae</taxon>
        <taxon>Fulvitalea</taxon>
    </lineage>
</organism>
<keyword evidence="2" id="KW-0614">Plasmid</keyword>
<dbReference type="EMBL" id="AP025320">
    <property type="protein sequence ID" value="BDD12752.1"/>
    <property type="molecule type" value="Genomic_DNA"/>
</dbReference>
<dbReference type="RefSeq" id="WP_338396050.1">
    <property type="nucleotide sequence ID" value="NZ_AP025320.1"/>
</dbReference>
<geneLocation type="plasmid" evidence="2 3">
    <name>pFA6</name>
</geneLocation>
<proteinExistence type="predicted"/>
<dbReference type="PROSITE" id="PS50846">
    <property type="entry name" value="HMA_2"/>
    <property type="match status" value="1"/>
</dbReference>
<sequence>MATLKFKTTLMCSGCVSKVQGPLDKMEGVQNWTVDTDSADKTLTVEVDNPEVGEKVTEAVKKFGFECEPA</sequence>
<dbReference type="Proteomes" id="UP001348817">
    <property type="component" value="Plasmid pFA6"/>
</dbReference>
<accession>A0AAU9D0S2</accession>
<evidence type="ECO:0000313" key="2">
    <source>
        <dbReference type="EMBL" id="BDD12752.1"/>
    </source>
</evidence>
<dbReference type="KEGG" id="fax:FUAX_51840"/>
<dbReference type="GO" id="GO:0046872">
    <property type="term" value="F:metal ion binding"/>
    <property type="evidence" value="ECO:0007669"/>
    <property type="project" value="InterPro"/>
</dbReference>
<protein>
    <recommendedName>
        <fullName evidence="1">HMA domain-containing protein</fullName>
    </recommendedName>
</protein>
<keyword evidence="3" id="KW-1185">Reference proteome</keyword>
<dbReference type="AlphaFoldDB" id="A0AAU9D0S2"/>
<gene>
    <name evidence="2" type="ORF">FUAX_51840</name>
</gene>
<dbReference type="Pfam" id="PF00403">
    <property type="entry name" value="HMA"/>
    <property type="match status" value="1"/>
</dbReference>
<evidence type="ECO:0000313" key="3">
    <source>
        <dbReference type="Proteomes" id="UP001348817"/>
    </source>
</evidence>
<name>A0AAU9D0S2_9BACT</name>
<feature type="domain" description="HMA" evidence="1">
    <location>
        <begin position="1"/>
        <end position="68"/>
    </location>
</feature>
<dbReference type="CDD" id="cd00371">
    <property type="entry name" value="HMA"/>
    <property type="match status" value="1"/>
</dbReference>
<dbReference type="InterPro" id="IPR006121">
    <property type="entry name" value="HMA_dom"/>
</dbReference>
<dbReference type="SUPFAM" id="SSF55008">
    <property type="entry name" value="HMA, heavy metal-associated domain"/>
    <property type="match status" value="1"/>
</dbReference>
<reference evidence="2 3" key="1">
    <citation type="submission" date="2021-12" db="EMBL/GenBank/DDBJ databases">
        <title>Genome sequencing of bacteria with rrn-lacking chromosome and rrn-plasmid.</title>
        <authorList>
            <person name="Anda M."/>
            <person name="Iwasaki W."/>
        </authorList>
    </citation>
    <scope>NUCLEOTIDE SEQUENCE [LARGE SCALE GENOMIC DNA]</scope>
    <source>
        <strain evidence="2 3">DSM 100852</strain>
        <plasmid evidence="2 3">pFA6</plasmid>
    </source>
</reference>
<dbReference type="InterPro" id="IPR036163">
    <property type="entry name" value="HMA_dom_sf"/>
</dbReference>